<dbReference type="AlphaFoldDB" id="A0A0K0FWG4"/>
<feature type="compositionally biased region" description="Polar residues" evidence="1">
    <location>
        <begin position="66"/>
        <end position="83"/>
    </location>
</feature>
<feature type="region of interest" description="Disordered" evidence="1">
    <location>
        <begin position="66"/>
        <end position="134"/>
    </location>
</feature>
<sequence>MAGRDRRMPRSGRDPGNQPTRITAQVSPTLQSATNTAAEPMSLARPASSWISGPYRSITASIAEFSSSKARTASTLPIRSARSTAEWPSRIAAGSATTAATTSSRNEDSCSQADRSPWRDQRSALKTRAMLRGR</sequence>
<feature type="region of interest" description="Disordered" evidence="1">
    <location>
        <begin position="1"/>
        <end position="51"/>
    </location>
</feature>
<name>A0A0K0FWG4_STRVS</name>
<reference evidence="3" key="2">
    <citation type="submission" date="2015-08" db="UniProtKB">
        <authorList>
            <consortium name="WormBaseParasite"/>
        </authorList>
    </citation>
    <scope>IDENTIFICATION</scope>
</reference>
<protein>
    <submittedName>
        <fullName evidence="3">Uncharacterized protein</fullName>
    </submittedName>
</protein>
<evidence type="ECO:0000313" key="3">
    <source>
        <dbReference type="WBParaSite" id="SVE_1675400.1"/>
    </source>
</evidence>
<feature type="compositionally biased region" description="Polar residues" evidence="1">
    <location>
        <begin position="17"/>
        <end position="37"/>
    </location>
</feature>
<accession>A0A0K0FWG4</accession>
<organism evidence="2 3">
    <name type="scientific">Strongyloides venezuelensis</name>
    <name type="common">Threadworm</name>
    <dbReference type="NCBI Taxonomy" id="75913"/>
    <lineage>
        <taxon>Eukaryota</taxon>
        <taxon>Metazoa</taxon>
        <taxon>Ecdysozoa</taxon>
        <taxon>Nematoda</taxon>
        <taxon>Chromadorea</taxon>
        <taxon>Rhabditida</taxon>
        <taxon>Tylenchina</taxon>
        <taxon>Panagrolaimomorpha</taxon>
        <taxon>Strongyloidoidea</taxon>
        <taxon>Strongyloididae</taxon>
        <taxon>Strongyloides</taxon>
    </lineage>
</organism>
<evidence type="ECO:0000256" key="1">
    <source>
        <dbReference type="SAM" id="MobiDB-lite"/>
    </source>
</evidence>
<feature type="compositionally biased region" description="Low complexity" evidence="1">
    <location>
        <begin position="92"/>
        <end position="104"/>
    </location>
</feature>
<dbReference type="WBParaSite" id="SVE_1675400.1">
    <property type="protein sequence ID" value="SVE_1675400.1"/>
    <property type="gene ID" value="SVE_1675400"/>
</dbReference>
<proteinExistence type="predicted"/>
<keyword evidence="2" id="KW-1185">Reference proteome</keyword>
<reference evidence="2" key="1">
    <citation type="submission" date="2014-07" db="EMBL/GenBank/DDBJ databases">
        <authorList>
            <person name="Martin A.A"/>
            <person name="De Silva N."/>
        </authorList>
    </citation>
    <scope>NUCLEOTIDE SEQUENCE</scope>
</reference>
<dbReference type="Proteomes" id="UP000035680">
    <property type="component" value="Unassembled WGS sequence"/>
</dbReference>
<evidence type="ECO:0000313" key="2">
    <source>
        <dbReference type="Proteomes" id="UP000035680"/>
    </source>
</evidence>
<feature type="compositionally biased region" description="Basic and acidic residues" evidence="1">
    <location>
        <begin position="1"/>
        <end position="13"/>
    </location>
</feature>